<comment type="similarity">
    <text evidence="1">Belongs to the RutC family.</text>
</comment>
<dbReference type="SUPFAM" id="SSF55298">
    <property type="entry name" value="YjgF-like"/>
    <property type="match status" value="1"/>
</dbReference>
<evidence type="ECO:0000313" key="3">
    <source>
        <dbReference type="Proteomes" id="UP000681075"/>
    </source>
</evidence>
<dbReference type="GO" id="GO:0005829">
    <property type="term" value="C:cytosol"/>
    <property type="evidence" value="ECO:0007669"/>
    <property type="project" value="TreeGrafter"/>
</dbReference>
<dbReference type="InterPro" id="IPR006056">
    <property type="entry name" value="RidA"/>
</dbReference>
<organism evidence="2 3">
    <name type="scientific">Roseiterribacter gracilis</name>
    <dbReference type="NCBI Taxonomy" id="2812848"/>
    <lineage>
        <taxon>Bacteria</taxon>
        <taxon>Pseudomonadati</taxon>
        <taxon>Pseudomonadota</taxon>
        <taxon>Alphaproteobacteria</taxon>
        <taxon>Rhodospirillales</taxon>
        <taxon>Roseiterribacteraceae</taxon>
        <taxon>Roseiterribacter</taxon>
    </lineage>
</organism>
<comment type="caution">
    <text evidence="2">The sequence shown here is derived from an EMBL/GenBank/DDBJ whole genome shotgun (WGS) entry which is preliminary data.</text>
</comment>
<evidence type="ECO:0000256" key="1">
    <source>
        <dbReference type="ARBA" id="ARBA00010552"/>
    </source>
</evidence>
<dbReference type="GO" id="GO:0019239">
    <property type="term" value="F:deaminase activity"/>
    <property type="evidence" value="ECO:0007669"/>
    <property type="project" value="TreeGrafter"/>
</dbReference>
<keyword evidence="3" id="KW-1185">Reference proteome</keyword>
<dbReference type="CDD" id="cd00448">
    <property type="entry name" value="YjgF_YER057c_UK114_family"/>
    <property type="match status" value="1"/>
</dbReference>
<protein>
    <submittedName>
        <fullName evidence="2">Reactive intermediate/imine deaminase</fullName>
    </submittedName>
</protein>
<dbReference type="InterPro" id="IPR019897">
    <property type="entry name" value="RidA_CS"/>
</dbReference>
<sequence>MKSIHTDKAPAAVGPYAQAIEAGGWVYTAGQVALKPDGSFLDGDIEVQTTQVFQNLDAVLHAAGVTFANVVKTTVFLSDFNDFARMNAIFEKAFAGHKPARSTVQVARLPKDAKVEIELVAYKG</sequence>
<dbReference type="Pfam" id="PF01042">
    <property type="entry name" value="Ribonuc_L-PSP"/>
    <property type="match status" value="1"/>
</dbReference>
<proteinExistence type="inferred from homology"/>
<dbReference type="Proteomes" id="UP000681075">
    <property type="component" value="Unassembled WGS sequence"/>
</dbReference>
<accession>A0A8S8X6Z9</accession>
<dbReference type="RefSeq" id="WP_420240873.1">
    <property type="nucleotide sequence ID" value="NZ_BOPV01000001.1"/>
</dbReference>
<name>A0A8S8X6Z9_9PROT</name>
<evidence type="ECO:0000313" key="2">
    <source>
        <dbReference type="EMBL" id="GIL37964.1"/>
    </source>
</evidence>
<dbReference type="PANTHER" id="PTHR11803">
    <property type="entry name" value="2-IMINOBUTANOATE/2-IMINOPROPANOATE DEAMINASE RIDA"/>
    <property type="match status" value="1"/>
</dbReference>
<dbReference type="FunFam" id="3.30.1330.40:FF:000001">
    <property type="entry name" value="L-PSP family endoribonuclease"/>
    <property type="match status" value="1"/>
</dbReference>
<dbReference type="EMBL" id="BOPV01000001">
    <property type="protein sequence ID" value="GIL37964.1"/>
    <property type="molecule type" value="Genomic_DNA"/>
</dbReference>
<dbReference type="AlphaFoldDB" id="A0A8S8X6Z9"/>
<dbReference type="Gene3D" id="3.30.1330.40">
    <property type="entry name" value="RutC-like"/>
    <property type="match status" value="1"/>
</dbReference>
<gene>
    <name evidence="2" type="ORF">TMPK1_02010</name>
</gene>
<dbReference type="PROSITE" id="PS01094">
    <property type="entry name" value="UPF0076"/>
    <property type="match status" value="1"/>
</dbReference>
<dbReference type="NCBIfam" id="TIGR00004">
    <property type="entry name" value="Rid family detoxifying hydrolase"/>
    <property type="match status" value="1"/>
</dbReference>
<reference evidence="2" key="1">
    <citation type="submission" date="2021-02" db="EMBL/GenBank/DDBJ databases">
        <title>Genome sequence of Rhodospirillales sp. strain TMPK1 isolated from soil.</title>
        <authorList>
            <person name="Nakai R."/>
            <person name="Kusada H."/>
            <person name="Tamaki H."/>
        </authorList>
    </citation>
    <scope>NUCLEOTIDE SEQUENCE</scope>
    <source>
        <strain evidence="2">TMPK1</strain>
    </source>
</reference>
<dbReference type="InterPro" id="IPR006175">
    <property type="entry name" value="YjgF/YER057c/UK114"/>
</dbReference>
<dbReference type="InterPro" id="IPR035959">
    <property type="entry name" value="RutC-like_sf"/>
</dbReference>
<dbReference type="PANTHER" id="PTHR11803:SF39">
    <property type="entry name" value="2-IMINOBUTANOATE_2-IMINOPROPANOATE DEAMINASE"/>
    <property type="match status" value="1"/>
</dbReference>